<evidence type="ECO:0000256" key="2">
    <source>
        <dbReference type="ARBA" id="ARBA00011255"/>
    </source>
</evidence>
<keyword evidence="4 5" id="KW-0975">Bacterial flagellum</keyword>
<dbReference type="InterPro" id="IPR003481">
    <property type="entry name" value="FliD_N"/>
</dbReference>
<evidence type="ECO:0000256" key="3">
    <source>
        <dbReference type="ARBA" id="ARBA00023054"/>
    </source>
</evidence>
<sequence>MISGLDTSAIISKLLTADAAPQTQLKTNVSAAQLKVTAYQSVNTKMSALQTAADNLSKATTWASAKATSSSDSVVATASSTAQPGSVTLDVRNLASGRSVISKDFYSATDTNAASDMGYPLDVVANGQIVGTVSPSRGTLSDVVSAINKATTLGITAVAVRVGDNQYRLQITSTKTGAQDGDFKLVPRNSDGTSAGVNGAQSTDFDNLTVAANAQAFIVGDGSSGSTSVPVSSPTNTFQELLSGVNVTASKTGVAKVTVAGDPSAVADAVGALVKAANDAVGEITTQSRPGAVGSDGKVVGGGTLRGDAILRQLKTSLLGTVTSALGNNVSPAQFGIQSTKDGELTFDKAKFLESYGKDPVAAQQLLAPKSVDTASTASGLVDRLSALAKSATDQYTGQLTTAITGQNTTISDLTKRIADWDDRLADRKVRYQKYYSSLETSLGKLQNQSSWLAGQLSKLG</sequence>
<dbReference type="Pfam" id="PF02465">
    <property type="entry name" value="FliD_N"/>
    <property type="match status" value="1"/>
</dbReference>
<accession>A0ABV3P8M1</accession>
<keyword evidence="9" id="KW-1185">Reference proteome</keyword>
<comment type="similarity">
    <text evidence="1 5">Belongs to the FliD family.</text>
</comment>
<keyword evidence="8" id="KW-0282">Flagellum</keyword>
<proteinExistence type="inferred from homology"/>
<evidence type="ECO:0000256" key="1">
    <source>
        <dbReference type="ARBA" id="ARBA00009764"/>
    </source>
</evidence>
<name>A0ABV3P8M1_9ACTN</name>
<evidence type="ECO:0000259" key="6">
    <source>
        <dbReference type="Pfam" id="PF02465"/>
    </source>
</evidence>
<reference evidence="8 9" key="1">
    <citation type="submission" date="2024-07" db="EMBL/GenBank/DDBJ databases">
        <authorList>
            <person name="Thanompreechachai J."/>
            <person name="Duangmal K."/>
        </authorList>
    </citation>
    <scope>NUCLEOTIDE SEQUENCE [LARGE SCALE GENOMIC DNA]</scope>
    <source>
        <strain evidence="8 9">KCTC 19886</strain>
    </source>
</reference>
<dbReference type="PANTHER" id="PTHR30288">
    <property type="entry name" value="FLAGELLAR CAP/ASSEMBLY PROTEIN FLID"/>
    <property type="match status" value="1"/>
</dbReference>
<protein>
    <recommendedName>
        <fullName evidence="5">Flagellar hook-associated protein 2</fullName>
        <shortName evidence="5">HAP2</shortName>
    </recommendedName>
    <alternativeName>
        <fullName evidence="5">Flagellar cap protein</fullName>
    </alternativeName>
</protein>
<evidence type="ECO:0000313" key="8">
    <source>
        <dbReference type="EMBL" id="MEW9265557.1"/>
    </source>
</evidence>
<dbReference type="PANTHER" id="PTHR30288:SF0">
    <property type="entry name" value="FLAGELLAR HOOK-ASSOCIATED PROTEIN 2"/>
    <property type="match status" value="1"/>
</dbReference>
<evidence type="ECO:0000256" key="5">
    <source>
        <dbReference type="RuleBase" id="RU362066"/>
    </source>
</evidence>
<organism evidence="8 9">
    <name type="scientific">Kineococcus endophyticus</name>
    <dbReference type="NCBI Taxonomy" id="1181883"/>
    <lineage>
        <taxon>Bacteria</taxon>
        <taxon>Bacillati</taxon>
        <taxon>Actinomycetota</taxon>
        <taxon>Actinomycetes</taxon>
        <taxon>Kineosporiales</taxon>
        <taxon>Kineosporiaceae</taxon>
        <taxon>Kineococcus</taxon>
    </lineage>
</organism>
<comment type="subunit">
    <text evidence="2 5">Homopentamer.</text>
</comment>
<dbReference type="Proteomes" id="UP001555826">
    <property type="component" value="Unassembled WGS sequence"/>
</dbReference>
<feature type="domain" description="Flagellar hook-associated protein 2 C-terminal" evidence="7">
    <location>
        <begin position="229"/>
        <end position="448"/>
    </location>
</feature>
<gene>
    <name evidence="8" type="primary">fliD</name>
    <name evidence="8" type="ORF">AB1207_12430</name>
</gene>
<evidence type="ECO:0000313" key="9">
    <source>
        <dbReference type="Proteomes" id="UP001555826"/>
    </source>
</evidence>
<dbReference type="EMBL" id="JBFNQN010000008">
    <property type="protein sequence ID" value="MEW9265557.1"/>
    <property type="molecule type" value="Genomic_DNA"/>
</dbReference>
<keyword evidence="3" id="KW-0175">Coiled coil</keyword>
<dbReference type="InterPro" id="IPR010809">
    <property type="entry name" value="FliD_C"/>
</dbReference>
<comment type="caution">
    <text evidence="8">The sequence shown here is derived from an EMBL/GenBank/DDBJ whole genome shotgun (WGS) entry which is preliminary data.</text>
</comment>
<evidence type="ECO:0000259" key="7">
    <source>
        <dbReference type="Pfam" id="PF07195"/>
    </source>
</evidence>
<comment type="subcellular location">
    <subcellularLocation>
        <location evidence="5">Secreted</location>
    </subcellularLocation>
    <subcellularLocation>
        <location evidence="5">Bacterial flagellum</location>
    </subcellularLocation>
</comment>
<comment type="function">
    <text evidence="5">Required for morphogenesis and for the elongation of the flagellar filament by facilitating polymerization of the flagellin monomers at the tip of growing filament. Forms a capping structure, which prevents flagellin subunits (transported through the central channel of the flagellum) from leaking out without polymerization at the distal end.</text>
</comment>
<feature type="domain" description="Flagellar hook-associated protein 2 N-terminal" evidence="6">
    <location>
        <begin position="3"/>
        <end position="96"/>
    </location>
</feature>
<keyword evidence="8" id="KW-0966">Cell projection</keyword>
<dbReference type="InterPro" id="IPR040026">
    <property type="entry name" value="FliD"/>
</dbReference>
<evidence type="ECO:0000256" key="4">
    <source>
        <dbReference type="ARBA" id="ARBA00023143"/>
    </source>
</evidence>
<dbReference type="RefSeq" id="WP_367638690.1">
    <property type="nucleotide sequence ID" value="NZ_JBFNQN010000008.1"/>
</dbReference>
<keyword evidence="8" id="KW-0969">Cilium</keyword>
<keyword evidence="5" id="KW-0964">Secreted</keyword>
<dbReference type="Pfam" id="PF07195">
    <property type="entry name" value="FliD_C"/>
    <property type="match status" value="1"/>
</dbReference>